<keyword evidence="4" id="KW-1185">Reference proteome</keyword>
<dbReference type="RefSeq" id="WP_180284906.1">
    <property type="nucleotide sequence ID" value="NZ_JABFDB010000024.1"/>
</dbReference>
<evidence type="ECO:0000313" key="4">
    <source>
        <dbReference type="Proteomes" id="UP000584642"/>
    </source>
</evidence>
<dbReference type="Proteomes" id="UP000584642">
    <property type="component" value="Unassembled WGS sequence"/>
</dbReference>
<feature type="transmembrane region" description="Helical" evidence="1">
    <location>
        <begin position="101"/>
        <end position="116"/>
    </location>
</feature>
<dbReference type="EMBL" id="JABFDB010000024">
    <property type="protein sequence ID" value="NYZ23135.1"/>
    <property type="molecule type" value="Genomic_DNA"/>
</dbReference>
<dbReference type="InterPro" id="IPR009936">
    <property type="entry name" value="DUF1468"/>
</dbReference>
<sequence length="156" mass="16620">MKVNDALSGALLALLALVVLFAVKDYPTIPGQDIGPAAFPSLLAGLLLVCSAVLVVRGLQDRRAAWVSPGAWLRSPRHLLNVGLVVGGLALYVAASDTVGFIPLSLLILSALFLALDVRPLLVLPVALVATLVIHFVFYKLLRVPLPWGWLQGIAW</sequence>
<name>A0ABX2TKH4_9PROT</name>
<feature type="transmembrane region" description="Helical" evidence="1">
    <location>
        <begin position="121"/>
        <end position="142"/>
    </location>
</feature>
<gene>
    <name evidence="3" type="ORF">HND93_25790</name>
</gene>
<comment type="caution">
    <text evidence="3">The sequence shown here is derived from an EMBL/GenBank/DDBJ whole genome shotgun (WGS) entry which is preliminary data.</text>
</comment>
<evidence type="ECO:0000256" key="1">
    <source>
        <dbReference type="SAM" id="Phobius"/>
    </source>
</evidence>
<protein>
    <submittedName>
        <fullName evidence="3">Tripartite tricarboxylate transporter TctB family protein</fullName>
    </submittedName>
</protein>
<feature type="domain" description="DUF1468" evidence="2">
    <location>
        <begin position="8"/>
        <end position="147"/>
    </location>
</feature>
<evidence type="ECO:0000259" key="2">
    <source>
        <dbReference type="Pfam" id="PF07331"/>
    </source>
</evidence>
<dbReference type="Pfam" id="PF07331">
    <property type="entry name" value="TctB"/>
    <property type="match status" value="1"/>
</dbReference>
<feature type="transmembrane region" description="Helical" evidence="1">
    <location>
        <begin position="38"/>
        <end position="59"/>
    </location>
</feature>
<feature type="transmembrane region" description="Helical" evidence="1">
    <location>
        <begin position="79"/>
        <end position="95"/>
    </location>
</feature>
<accession>A0ABX2TKH4</accession>
<organism evidence="3 4">
    <name type="scientific">Azospirillum oleiclasticum</name>
    <dbReference type="NCBI Taxonomy" id="2735135"/>
    <lineage>
        <taxon>Bacteria</taxon>
        <taxon>Pseudomonadati</taxon>
        <taxon>Pseudomonadota</taxon>
        <taxon>Alphaproteobacteria</taxon>
        <taxon>Rhodospirillales</taxon>
        <taxon>Azospirillaceae</taxon>
        <taxon>Azospirillum</taxon>
    </lineage>
</organism>
<evidence type="ECO:0000313" key="3">
    <source>
        <dbReference type="EMBL" id="NYZ23135.1"/>
    </source>
</evidence>
<keyword evidence="1" id="KW-0472">Membrane</keyword>
<keyword evidence="1" id="KW-1133">Transmembrane helix</keyword>
<proteinExistence type="predicted"/>
<reference evidence="3 4" key="1">
    <citation type="submission" date="2020-05" db="EMBL/GenBank/DDBJ databases">
        <title>Azospirillum oleiclasticum sp. nov, a nitrogen-fixing and heavy crude oil-emulsifying bacterium isolated from the crude oil of Yumen Oilfield.</title>
        <authorList>
            <person name="Wu D."/>
            <person name="Cai M."/>
            <person name="Zhang X."/>
        </authorList>
    </citation>
    <scope>NUCLEOTIDE SEQUENCE [LARGE SCALE GENOMIC DNA]</scope>
    <source>
        <strain evidence="3 4">ROY-1-1-2</strain>
    </source>
</reference>
<keyword evidence="1" id="KW-0812">Transmembrane</keyword>